<keyword evidence="7 11" id="KW-0804">Transcription</keyword>
<dbReference type="Gene3D" id="2.30.29.150">
    <property type="match status" value="1"/>
</dbReference>
<keyword evidence="6" id="KW-0175">Coiled coil</keyword>
<gene>
    <name evidence="16" type="ORF">BDZ85DRAFT_33548</name>
</gene>
<dbReference type="GO" id="GO:0034728">
    <property type="term" value="P:nucleosome organization"/>
    <property type="evidence" value="ECO:0007669"/>
    <property type="project" value="UniProtKB-ARBA"/>
</dbReference>
<dbReference type="Pfam" id="PF21091">
    <property type="entry name" value="SPT16_C"/>
    <property type="match status" value="1"/>
</dbReference>
<organism evidence="16 17">
    <name type="scientific">Elsinoe ampelina</name>
    <dbReference type="NCBI Taxonomy" id="302913"/>
    <lineage>
        <taxon>Eukaryota</taxon>
        <taxon>Fungi</taxon>
        <taxon>Dikarya</taxon>
        <taxon>Ascomycota</taxon>
        <taxon>Pezizomycotina</taxon>
        <taxon>Dothideomycetes</taxon>
        <taxon>Dothideomycetidae</taxon>
        <taxon>Myriangiales</taxon>
        <taxon>Elsinoaceae</taxon>
        <taxon>Elsinoe</taxon>
    </lineage>
</organism>
<evidence type="ECO:0000256" key="4">
    <source>
        <dbReference type="ARBA" id="ARBA00022763"/>
    </source>
</evidence>
<keyword evidence="5 11" id="KW-0805">Transcription regulation</keyword>
<reference evidence="17" key="1">
    <citation type="journal article" date="2020" name="Stud. Mycol.">
        <title>101 Dothideomycetes genomes: A test case for predicting lifestyles and emergence of pathogens.</title>
        <authorList>
            <person name="Haridas S."/>
            <person name="Albert R."/>
            <person name="Binder M."/>
            <person name="Bloem J."/>
            <person name="LaButti K."/>
            <person name="Salamov A."/>
            <person name="Andreopoulos B."/>
            <person name="Baker S."/>
            <person name="Barry K."/>
            <person name="Bills G."/>
            <person name="Bluhm B."/>
            <person name="Cannon C."/>
            <person name="Castanera R."/>
            <person name="Culley D."/>
            <person name="Daum C."/>
            <person name="Ezra D."/>
            <person name="Gonzalez J."/>
            <person name="Henrissat B."/>
            <person name="Kuo A."/>
            <person name="Liang C."/>
            <person name="Lipzen A."/>
            <person name="Lutzoni F."/>
            <person name="Magnuson J."/>
            <person name="Mondo S."/>
            <person name="Nolan M."/>
            <person name="Ohm R."/>
            <person name="Pangilinan J."/>
            <person name="Park H.-J."/>
            <person name="Ramirez L."/>
            <person name="Alfaro M."/>
            <person name="Sun H."/>
            <person name="Tritt A."/>
            <person name="Yoshinaga Y."/>
            <person name="Zwiers L.-H."/>
            <person name="Turgeon B."/>
            <person name="Goodwin S."/>
            <person name="Spatafora J."/>
            <person name="Crous P."/>
            <person name="Grigoriev I."/>
        </authorList>
    </citation>
    <scope>NUCLEOTIDE SEQUENCE [LARGE SCALE GENOMIC DNA]</scope>
    <source>
        <strain evidence="17">CECT 20119</strain>
    </source>
</reference>
<evidence type="ECO:0000256" key="12">
    <source>
        <dbReference type="SAM" id="MobiDB-lite"/>
    </source>
</evidence>
<dbReference type="FunFam" id="2.30.29.210:FF:000001">
    <property type="entry name" value="FACT complex subunit spt16"/>
    <property type="match status" value="1"/>
</dbReference>
<dbReference type="FunFam" id="2.30.29.150:FF:000002">
    <property type="entry name" value="FACT complex subunit SPT16"/>
    <property type="match status" value="1"/>
</dbReference>
<keyword evidence="9 11" id="KW-0539">Nucleus</keyword>
<dbReference type="InterPro" id="IPR029149">
    <property type="entry name" value="Creatin/AminoP/Spt16_N"/>
</dbReference>
<evidence type="ECO:0000313" key="17">
    <source>
        <dbReference type="Proteomes" id="UP000799538"/>
    </source>
</evidence>
<feature type="domain" description="Histone chaperone RTT106/FACT complex subunit SPT16-like middle" evidence="15">
    <location>
        <begin position="811"/>
        <end position="901"/>
    </location>
</feature>
<dbReference type="GO" id="GO:0035101">
    <property type="term" value="C:FACT complex"/>
    <property type="evidence" value="ECO:0007669"/>
    <property type="project" value="UniProtKB-UniRule"/>
</dbReference>
<dbReference type="Pfam" id="PF08644">
    <property type="entry name" value="SPT16"/>
    <property type="match status" value="1"/>
</dbReference>
<keyword evidence="8 11" id="KW-0234">DNA repair</keyword>
<dbReference type="InterPro" id="IPR011993">
    <property type="entry name" value="PH-like_dom_sf"/>
</dbReference>
<dbReference type="SUPFAM" id="SSF55920">
    <property type="entry name" value="Creatinase/aminopeptidase"/>
    <property type="match status" value="1"/>
</dbReference>
<dbReference type="InterPro" id="IPR048969">
    <property type="entry name" value="FACT_SPT16_C"/>
</dbReference>
<dbReference type="SMART" id="SM01285">
    <property type="entry name" value="FACT-Spt16_Nlob"/>
    <property type="match status" value="1"/>
</dbReference>
<dbReference type="OrthoDB" id="10251642at2759"/>
<comment type="subcellular location">
    <subcellularLocation>
        <location evidence="11">Nucleus</location>
    </subcellularLocation>
    <subcellularLocation>
        <location evidence="11">Chromosome</location>
    </subcellularLocation>
</comment>
<dbReference type="InterPro" id="IPR000994">
    <property type="entry name" value="Pept_M24"/>
</dbReference>
<feature type="domain" description="FACT complex subunit SPT16 N-terminal lobe" evidence="13">
    <location>
        <begin position="7"/>
        <end position="168"/>
    </location>
</feature>
<dbReference type="GO" id="GO:0006368">
    <property type="term" value="P:transcription elongation by RNA polymerase II"/>
    <property type="evidence" value="ECO:0007669"/>
    <property type="project" value="TreeGrafter"/>
</dbReference>
<accession>A0A6A6G3E5</accession>
<evidence type="ECO:0000259" key="14">
    <source>
        <dbReference type="SMART" id="SM01286"/>
    </source>
</evidence>
<evidence type="ECO:0000256" key="9">
    <source>
        <dbReference type="ARBA" id="ARBA00023242"/>
    </source>
</evidence>
<evidence type="ECO:0000256" key="6">
    <source>
        <dbReference type="ARBA" id="ARBA00023054"/>
    </source>
</evidence>
<evidence type="ECO:0000259" key="13">
    <source>
        <dbReference type="SMART" id="SM01285"/>
    </source>
</evidence>
<evidence type="ECO:0000256" key="7">
    <source>
        <dbReference type="ARBA" id="ARBA00023163"/>
    </source>
</evidence>
<dbReference type="Gene3D" id="2.30.29.30">
    <property type="entry name" value="Pleckstrin-homology domain (PH domain)/Phosphotyrosine-binding domain (PTB)"/>
    <property type="match status" value="1"/>
</dbReference>
<dbReference type="InterPro" id="IPR029148">
    <property type="entry name" value="FACT-SPT16_Nlobe"/>
</dbReference>
<evidence type="ECO:0000256" key="10">
    <source>
        <dbReference type="ARBA" id="ARBA00025370"/>
    </source>
</evidence>
<dbReference type="InterPro" id="IPR040258">
    <property type="entry name" value="Spt16"/>
</dbReference>
<keyword evidence="3 11" id="KW-0235">DNA replication</keyword>
<feature type="compositionally biased region" description="Basic and acidic residues" evidence="12">
    <location>
        <begin position="467"/>
        <end position="503"/>
    </location>
</feature>
<dbReference type="PANTHER" id="PTHR13980">
    <property type="entry name" value="CDC68 RELATED"/>
    <property type="match status" value="1"/>
</dbReference>
<dbReference type="InterPro" id="IPR013719">
    <property type="entry name" value="RTT106/SPT16-like_middle_dom"/>
</dbReference>
<comment type="similarity">
    <text evidence="1 11">Belongs to the peptidase M24 family. SPT16 subfamily.</text>
</comment>
<dbReference type="Pfam" id="PF08512">
    <property type="entry name" value="Rttp106-like_middle"/>
    <property type="match status" value="1"/>
</dbReference>
<feature type="region of interest" description="Disordered" evidence="12">
    <location>
        <begin position="751"/>
        <end position="771"/>
    </location>
</feature>
<feature type="region of interest" description="Disordered" evidence="12">
    <location>
        <begin position="932"/>
        <end position="1019"/>
    </location>
</feature>
<dbReference type="Proteomes" id="UP000799538">
    <property type="component" value="Unassembled WGS sequence"/>
</dbReference>
<evidence type="ECO:0000259" key="15">
    <source>
        <dbReference type="SMART" id="SM01287"/>
    </source>
</evidence>
<evidence type="ECO:0000256" key="5">
    <source>
        <dbReference type="ARBA" id="ARBA00023015"/>
    </source>
</evidence>
<dbReference type="GO" id="GO:0006260">
    <property type="term" value="P:DNA replication"/>
    <property type="evidence" value="ECO:0007669"/>
    <property type="project" value="UniProtKB-KW"/>
</dbReference>
<evidence type="ECO:0000256" key="1">
    <source>
        <dbReference type="ARBA" id="ARBA00010779"/>
    </source>
</evidence>
<comment type="function">
    <text evidence="10 11">Component of the FACT complex, a general chromatin factor that acts to reorganize nucleosomes. The FACT complex is involved in multiple processes that require DNA as a template such as mRNA elongation, DNA replication and DNA repair. During transcription elongation the FACT complex acts as a histone chaperone that both destabilizes and restores nucleosomal structure. It facilitates the passage of RNA polymerase II and transcription by promoting the dissociation of one histone H2A-H2B dimer from the nucleosome, then subsequently promotes the reestablishment of the nucleosome following the passage of RNA polymerase II.</text>
</comment>
<dbReference type="EMBL" id="ML992513">
    <property type="protein sequence ID" value="KAF2220252.1"/>
    <property type="molecule type" value="Genomic_DNA"/>
</dbReference>
<name>A0A6A6G3E5_9PEZI</name>
<dbReference type="SMART" id="SM01287">
    <property type="entry name" value="Rtt106"/>
    <property type="match status" value="1"/>
</dbReference>
<dbReference type="Pfam" id="PF14826">
    <property type="entry name" value="FACT-Spt16_Nlob"/>
    <property type="match status" value="1"/>
</dbReference>
<dbReference type="GO" id="GO:0031491">
    <property type="term" value="F:nucleosome binding"/>
    <property type="evidence" value="ECO:0007669"/>
    <property type="project" value="TreeGrafter"/>
</dbReference>
<dbReference type="Pfam" id="PF00557">
    <property type="entry name" value="Peptidase_M24"/>
    <property type="match status" value="1"/>
</dbReference>
<evidence type="ECO:0000256" key="8">
    <source>
        <dbReference type="ARBA" id="ARBA00023204"/>
    </source>
</evidence>
<dbReference type="FunFam" id="2.30.29.30:FF:000017">
    <property type="entry name" value="FACT complex subunit SPT16"/>
    <property type="match status" value="1"/>
</dbReference>
<feature type="compositionally biased region" description="Acidic residues" evidence="12">
    <location>
        <begin position="932"/>
        <end position="992"/>
    </location>
</feature>
<protein>
    <recommendedName>
        <fullName evidence="11">FACT complex subunit</fullName>
    </recommendedName>
</protein>
<dbReference type="PANTHER" id="PTHR13980:SF15">
    <property type="entry name" value="FACT COMPLEX SUBUNIT SPT16"/>
    <property type="match status" value="1"/>
</dbReference>
<dbReference type="GO" id="GO:0010468">
    <property type="term" value="P:regulation of gene expression"/>
    <property type="evidence" value="ECO:0007669"/>
    <property type="project" value="UniProtKB-ARBA"/>
</dbReference>
<keyword evidence="2 11" id="KW-0158">Chromosome</keyword>
<dbReference type="GO" id="GO:0006281">
    <property type="term" value="P:DNA repair"/>
    <property type="evidence" value="ECO:0007669"/>
    <property type="project" value="UniProtKB-UniRule"/>
</dbReference>
<dbReference type="AlphaFoldDB" id="A0A6A6G3E5"/>
<dbReference type="Gene3D" id="3.40.350.10">
    <property type="entry name" value="Creatinase/prolidase N-terminal domain"/>
    <property type="match status" value="1"/>
</dbReference>
<dbReference type="InterPro" id="IPR013953">
    <property type="entry name" value="FACT_SPT16_M"/>
</dbReference>
<dbReference type="Gene3D" id="2.30.29.210">
    <property type="entry name" value="FACT complex subunit Spt16p/Cdc68p"/>
    <property type="match status" value="1"/>
</dbReference>
<evidence type="ECO:0000313" key="16">
    <source>
        <dbReference type="EMBL" id="KAF2220252.1"/>
    </source>
</evidence>
<evidence type="ECO:0000256" key="11">
    <source>
        <dbReference type="RuleBase" id="RU367052"/>
    </source>
</evidence>
<dbReference type="Pfam" id="PF24824">
    <property type="entry name" value="PH_SPT16"/>
    <property type="match status" value="1"/>
</dbReference>
<feature type="domain" description="FACT complex subunit SPT16 middle" evidence="14">
    <location>
        <begin position="538"/>
        <end position="689"/>
    </location>
</feature>
<dbReference type="InterPro" id="IPR056595">
    <property type="entry name" value="Fact-SPT16_PH"/>
</dbReference>
<keyword evidence="4 11" id="KW-0227">DNA damage</keyword>
<dbReference type="FunFam" id="3.90.230.10:FF:000005">
    <property type="entry name" value="FACT complex subunit spt16"/>
    <property type="match status" value="1"/>
</dbReference>
<feature type="region of interest" description="Disordered" evidence="12">
    <location>
        <begin position="431"/>
        <end position="510"/>
    </location>
</feature>
<dbReference type="SMART" id="SM01286">
    <property type="entry name" value="SPT16"/>
    <property type="match status" value="1"/>
</dbReference>
<dbReference type="FunFam" id="3.40.350.10:FF:000006">
    <property type="entry name" value="FACT complex subunit SPT16"/>
    <property type="match status" value="1"/>
</dbReference>
<keyword evidence="17" id="KW-1185">Reference proteome</keyword>
<proteinExistence type="inferred from homology"/>
<evidence type="ECO:0000256" key="3">
    <source>
        <dbReference type="ARBA" id="ARBA00022705"/>
    </source>
</evidence>
<sequence>MADEITIDKDVFHERLGNLITAWKGDKRANDVLFHGAGALAIVMGKSEEDQGSTKTSALQSWLLGYEFPSTLFIITLEAIYIVTTKKKAAYLEPLKGGKTPVEVLVRGKDAEENEKQFKRCLDIIKNAGSKVGVLTKDQTTGPFVTEWKSAYSEISKDVEEVDIATAFSAVMSSKDENELRAIRDASRASAGLMGKYFVDTMSGIIDEEKKITHKKLSQQVSDKIEDEKFFQKLKVSDPSLLDWAIQPVVQSGGKYDLKLSALPDDSNLHAGVILATLGLRLQTYNSLVARTYLVDPNKSQENTYKLLLAVHDTVLKNAKDGVVAKDLYKKAIDLIKSKKPELEKNFVKSVGYGIGIEIRDSALALNTKCATVLKDGMTLTITTGFNEVTNPSPQDKQSKTYSLILTDTIRVGPREAVVFTKDAPTDLESTSFFFNDEEEEQQKKPKAKKDSKVGAVAQTNIKSTRLRNERSTNVNEEREAQRKEHQRELHQKKQKEGLDKYGEGTGNLNGTEEKKFKKFESYKQPNMLPTRIKDLTIIVDVKSNSVIVPIMGRPVPFHINTIKNVSQTQEPGGVTFLRINFLSPGQGVGRKDDQPFEDPTAHFVRSMTFRSTDANRMDNIVQQVTEMKKSAVRREQEKKEMEDVVEQDKLVEIRNRRPHRLDTIFMRPALENKRIGGNVEIHQNGIRYTHMGGIKHDILFSNIKHLFFQDSKHELIVIIHMHLHTPIIVGKRKTKDVQFYREATEMQFDETGNRKRRHRYGDEEEFEAEQEERRRRAALDKEFKAFTERIAEAGRGENLQVDMPFRELSFNGVPARSSVTMSPTTDCLVQLTEPPFFVITLSEIEIVHLERVQFGLKNFDMVVVFKDYKSPPSHINTIPVDALDQLKDWLDSVDIPFTEGPLNLNWGQIMKTVTADPHQFYADGGWSFLAEESEDEGDEEESEESAFEVSEEDLASEESSEDDSEFDEEASAEASEEDMSGEEEEGEDWDELEKKAKRKDKESGLDDEDDGRKKKGKR</sequence>
<evidence type="ECO:0000256" key="2">
    <source>
        <dbReference type="ARBA" id="ARBA00022454"/>
    </source>
</evidence>
<comment type="subunit">
    <text evidence="11">Component of the FACT complex.</text>
</comment>
<dbReference type="Gene3D" id="3.90.230.10">
    <property type="entry name" value="Creatinase/methionine aminopeptidase superfamily"/>
    <property type="match status" value="1"/>
</dbReference>
<dbReference type="InterPro" id="IPR036005">
    <property type="entry name" value="Creatinase/aminopeptidase-like"/>
</dbReference>